<reference evidence="7 8" key="1">
    <citation type="submission" date="2019-03" db="EMBL/GenBank/DDBJ databases">
        <title>First draft genome of Liparis tanakae, snailfish: a comprehensive survey of snailfish specific genes.</title>
        <authorList>
            <person name="Kim W."/>
            <person name="Song I."/>
            <person name="Jeong J.-H."/>
            <person name="Kim D."/>
            <person name="Kim S."/>
            <person name="Ryu S."/>
            <person name="Song J.Y."/>
            <person name="Lee S.K."/>
        </authorList>
    </citation>
    <scope>NUCLEOTIDE SEQUENCE [LARGE SCALE GENOMIC DNA]</scope>
    <source>
        <tissue evidence="7">Muscle</tissue>
    </source>
</reference>
<name>A0A4Z2HAP3_9TELE</name>
<dbReference type="PANTHER" id="PTHR26451:SF886">
    <property type="entry name" value="GROWTH HORMONE SECRETAGOGUE RECEPTOR TYPE 1-LIKE-RELATED"/>
    <property type="match status" value="1"/>
</dbReference>
<evidence type="ECO:0000313" key="8">
    <source>
        <dbReference type="Proteomes" id="UP000314294"/>
    </source>
</evidence>
<feature type="transmembrane region" description="Helical" evidence="5">
    <location>
        <begin position="262"/>
        <end position="286"/>
    </location>
</feature>
<feature type="transmembrane region" description="Helical" evidence="5">
    <location>
        <begin position="223"/>
        <end position="241"/>
    </location>
</feature>
<accession>A0A4Z2HAP3</accession>
<feature type="transmembrane region" description="Helical" evidence="5">
    <location>
        <begin position="298"/>
        <end position="318"/>
    </location>
</feature>
<comment type="subcellular location">
    <subcellularLocation>
        <location evidence="1">Membrane</location>
    </subcellularLocation>
</comment>
<evidence type="ECO:0000259" key="6">
    <source>
        <dbReference type="PROSITE" id="PS50262"/>
    </source>
</evidence>
<keyword evidence="2 5" id="KW-0812">Transmembrane</keyword>
<evidence type="ECO:0000256" key="2">
    <source>
        <dbReference type="ARBA" id="ARBA00022692"/>
    </source>
</evidence>
<comment type="caution">
    <text evidence="7">The sequence shown here is derived from an EMBL/GenBank/DDBJ whole genome shotgun (WGS) entry which is preliminary data.</text>
</comment>
<keyword evidence="4 5" id="KW-0472">Membrane</keyword>
<dbReference type="InterPro" id="IPR017452">
    <property type="entry name" value="GPCR_Rhodpsn_7TM"/>
</dbReference>
<dbReference type="Proteomes" id="UP000314294">
    <property type="component" value="Unassembled WGS sequence"/>
</dbReference>
<proteinExistence type="predicted"/>
<keyword evidence="8" id="KW-1185">Reference proteome</keyword>
<dbReference type="FunFam" id="1.20.1070.10:FF:000096">
    <property type="entry name" value="Odorant receptor 131-2"/>
    <property type="match status" value="1"/>
</dbReference>
<evidence type="ECO:0000256" key="3">
    <source>
        <dbReference type="ARBA" id="ARBA00022989"/>
    </source>
</evidence>
<dbReference type="InterPro" id="IPR052921">
    <property type="entry name" value="GPCR1_Superfamily_Member"/>
</dbReference>
<dbReference type="OrthoDB" id="8759131at2759"/>
<dbReference type="PROSITE" id="PS50262">
    <property type="entry name" value="G_PROTEIN_RECEP_F1_2"/>
    <property type="match status" value="1"/>
</dbReference>
<dbReference type="GO" id="GO:0005549">
    <property type="term" value="F:odorant binding"/>
    <property type="evidence" value="ECO:0007669"/>
    <property type="project" value="TreeGrafter"/>
</dbReference>
<dbReference type="PANTHER" id="PTHR26451">
    <property type="entry name" value="G_PROTEIN_RECEP_F1_2 DOMAIN-CONTAINING PROTEIN"/>
    <property type="match status" value="1"/>
</dbReference>
<dbReference type="SUPFAM" id="SSF81321">
    <property type="entry name" value="Family A G protein-coupled receptor-like"/>
    <property type="match status" value="1"/>
</dbReference>
<gene>
    <name evidence="7" type="ORF">EYF80_026776</name>
</gene>
<evidence type="ECO:0000256" key="5">
    <source>
        <dbReference type="SAM" id="Phobius"/>
    </source>
</evidence>
<dbReference type="AlphaFoldDB" id="A0A4Z2HAP3"/>
<dbReference type="CDD" id="cd00637">
    <property type="entry name" value="7tm_classA_rhodopsin-like"/>
    <property type="match status" value="1"/>
</dbReference>
<dbReference type="EMBL" id="SRLO01000282">
    <property type="protein sequence ID" value="TNN62967.1"/>
    <property type="molecule type" value="Genomic_DNA"/>
</dbReference>
<evidence type="ECO:0000256" key="1">
    <source>
        <dbReference type="ARBA" id="ARBA00004370"/>
    </source>
</evidence>
<evidence type="ECO:0000313" key="7">
    <source>
        <dbReference type="EMBL" id="TNN62967.1"/>
    </source>
</evidence>
<dbReference type="GO" id="GO:0004984">
    <property type="term" value="F:olfactory receptor activity"/>
    <property type="evidence" value="ECO:0007669"/>
    <property type="project" value="TreeGrafter"/>
</dbReference>
<evidence type="ECO:0000256" key="4">
    <source>
        <dbReference type="ARBA" id="ARBA00023136"/>
    </source>
</evidence>
<dbReference type="PRINTS" id="PR00237">
    <property type="entry name" value="GPCRRHODOPSN"/>
</dbReference>
<feature type="transmembrane region" description="Helical" evidence="5">
    <location>
        <begin position="166"/>
        <end position="189"/>
    </location>
</feature>
<dbReference type="GO" id="GO:0004930">
    <property type="term" value="F:G protein-coupled receptor activity"/>
    <property type="evidence" value="ECO:0007669"/>
    <property type="project" value="InterPro"/>
</dbReference>
<keyword evidence="3 5" id="KW-1133">Transmembrane helix</keyword>
<dbReference type="InterPro" id="IPR000276">
    <property type="entry name" value="GPCR_Rhodpsn"/>
</dbReference>
<protein>
    <recommendedName>
        <fullName evidence="6">G-protein coupled receptors family 1 profile domain-containing protein</fullName>
    </recommendedName>
</protein>
<dbReference type="Pfam" id="PF00001">
    <property type="entry name" value="7tm_1"/>
    <property type="match status" value="1"/>
</dbReference>
<feature type="domain" description="G-protein coupled receptors family 1 profile" evidence="6">
    <location>
        <begin position="128"/>
        <end position="316"/>
    </location>
</feature>
<organism evidence="7 8">
    <name type="scientific">Liparis tanakae</name>
    <name type="common">Tanaka's snailfish</name>
    <dbReference type="NCBI Taxonomy" id="230148"/>
    <lineage>
        <taxon>Eukaryota</taxon>
        <taxon>Metazoa</taxon>
        <taxon>Chordata</taxon>
        <taxon>Craniata</taxon>
        <taxon>Vertebrata</taxon>
        <taxon>Euteleostomi</taxon>
        <taxon>Actinopterygii</taxon>
        <taxon>Neopterygii</taxon>
        <taxon>Teleostei</taxon>
        <taxon>Neoteleostei</taxon>
        <taxon>Acanthomorphata</taxon>
        <taxon>Eupercaria</taxon>
        <taxon>Perciformes</taxon>
        <taxon>Cottioidei</taxon>
        <taxon>Cottales</taxon>
        <taxon>Liparidae</taxon>
        <taxon>Liparis</taxon>
    </lineage>
</organism>
<dbReference type="Gene3D" id="1.20.1070.10">
    <property type="entry name" value="Rhodopsin 7-helix transmembrane proteins"/>
    <property type="match status" value="1"/>
</dbReference>
<dbReference type="GO" id="GO:0016020">
    <property type="term" value="C:membrane"/>
    <property type="evidence" value="ECO:0007669"/>
    <property type="project" value="UniProtKB-SubCell"/>
</dbReference>
<sequence>MTYTKATSKQDMFSSLAIDLQPATRRPVSVTPARERDAAELWSGQHGDVKVLLCLACGPTAGKPGCTGTTSPVTSGYASGTSSSSSCEEETSCVTLSTSITLASANFFSVSTDSFRAFSTCDSATCIVSSLSTFVTPVTLTAMTLERYVAICMPLRHGELCSTSRALPCLLIIHVLSFLPCIVVLSVVFASATHSFYTQAKICYVEMLIFYKWQSYLRSAINQFYFMLMVITIIFCYINIIKVAKSASGENKKSIWKGIKTVIFHGFQLLLCLFQLWCPFIEAAVLLINFKLYRNVRYFNYITFILAPRCLSPLVYGIRDKMFFNALKYYALCGLYKSHQMCLD</sequence>